<feature type="domain" description="HTH lacI-type" evidence="4">
    <location>
        <begin position="33"/>
        <end position="87"/>
    </location>
</feature>
<dbReference type="InterPro" id="IPR028082">
    <property type="entry name" value="Peripla_BP_I"/>
</dbReference>
<reference evidence="5 6" key="1">
    <citation type="submission" date="2015-02" db="EMBL/GenBank/DDBJ databases">
        <title>Draft genome sequences of ten Microbacterium spp. with emphasis on heavy metal contaminated environments.</title>
        <authorList>
            <person name="Corretto E."/>
        </authorList>
    </citation>
    <scope>NUCLEOTIDE SEQUENCE [LARGE SCALE GENOMIC DNA]</scope>
    <source>
        <strain evidence="5 6">DSM 23848</strain>
    </source>
</reference>
<dbReference type="InterPro" id="IPR046335">
    <property type="entry name" value="LacI/GalR-like_sensor"/>
</dbReference>
<dbReference type="Gene3D" id="1.10.260.40">
    <property type="entry name" value="lambda repressor-like DNA-binding domains"/>
    <property type="match status" value="1"/>
</dbReference>
<dbReference type="Gene3D" id="3.40.50.2300">
    <property type="match status" value="2"/>
</dbReference>
<dbReference type="PANTHER" id="PTHR30146">
    <property type="entry name" value="LACI-RELATED TRANSCRIPTIONAL REPRESSOR"/>
    <property type="match status" value="1"/>
</dbReference>
<comment type="caution">
    <text evidence="5">The sequence shown here is derived from an EMBL/GenBank/DDBJ whole genome shotgun (WGS) entry which is preliminary data.</text>
</comment>
<dbReference type="PANTHER" id="PTHR30146:SF153">
    <property type="entry name" value="LACTOSE OPERON REPRESSOR"/>
    <property type="match status" value="1"/>
</dbReference>
<dbReference type="PROSITE" id="PS50932">
    <property type="entry name" value="HTH_LACI_2"/>
    <property type="match status" value="1"/>
</dbReference>
<gene>
    <name evidence="5" type="primary">lacI_1</name>
    <name evidence="5" type="ORF">RL72_00038</name>
</gene>
<evidence type="ECO:0000259" key="4">
    <source>
        <dbReference type="PROSITE" id="PS50932"/>
    </source>
</evidence>
<sequence>MPKHDDELEELLRTVDGAPAGRPRRGPRPSGRVSMAMVAARAGVSGQTVSRVVNDSPRVDPVTRERVEAAMAELGYRPHRAARALRTGRSMTIGVVAQTLATVGNSALLQAVAEAAEARGYALAVVTLGAAGRIGDAFDRLRDQGVDGAIVLNEASALARDVDPAGLVLVVVDAPADPRFTVIGTDHAAGARVATAHLLDGGAATVHHVAGPEGSFAAAERERGWREELAARGARIPEPLRGDWSAGSGHALGGTLAADPEVTAVFAANDQMALGLLRALADAGRRIPADVAVLGFDDIADAAEFRPPLTTIRQDFAALGEKAVQILIDRVEGQTLADPALLVPTLVARASA</sequence>
<dbReference type="SUPFAM" id="SSF53822">
    <property type="entry name" value="Periplasmic binding protein-like I"/>
    <property type="match status" value="1"/>
</dbReference>
<keyword evidence="2" id="KW-0238">DNA-binding</keyword>
<organism evidence="5 6">
    <name type="scientific">Microbacterium azadirachtae</name>
    <dbReference type="NCBI Taxonomy" id="582680"/>
    <lineage>
        <taxon>Bacteria</taxon>
        <taxon>Bacillati</taxon>
        <taxon>Actinomycetota</taxon>
        <taxon>Actinomycetes</taxon>
        <taxon>Micrococcales</taxon>
        <taxon>Microbacteriaceae</taxon>
        <taxon>Microbacterium</taxon>
    </lineage>
</organism>
<dbReference type="AlphaFoldDB" id="A0A0F0LR41"/>
<protein>
    <submittedName>
        <fullName evidence="5">Lactose operon repressor</fullName>
    </submittedName>
</protein>
<evidence type="ECO:0000313" key="5">
    <source>
        <dbReference type="EMBL" id="KJL34710.1"/>
    </source>
</evidence>
<evidence type="ECO:0000256" key="1">
    <source>
        <dbReference type="ARBA" id="ARBA00023015"/>
    </source>
</evidence>
<dbReference type="SMART" id="SM00354">
    <property type="entry name" value="HTH_LACI"/>
    <property type="match status" value="1"/>
</dbReference>
<dbReference type="CDD" id="cd01392">
    <property type="entry name" value="HTH_LacI"/>
    <property type="match status" value="1"/>
</dbReference>
<dbReference type="Proteomes" id="UP000033448">
    <property type="component" value="Unassembled WGS sequence"/>
</dbReference>
<dbReference type="SUPFAM" id="SSF47413">
    <property type="entry name" value="lambda repressor-like DNA-binding domains"/>
    <property type="match status" value="1"/>
</dbReference>
<dbReference type="InterPro" id="IPR000843">
    <property type="entry name" value="HTH_LacI"/>
</dbReference>
<keyword evidence="6" id="KW-1185">Reference proteome</keyword>
<evidence type="ECO:0000256" key="3">
    <source>
        <dbReference type="ARBA" id="ARBA00023163"/>
    </source>
</evidence>
<keyword evidence="1" id="KW-0805">Transcription regulation</keyword>
<name>A0A0F0LR41_9MICO</name>
<dbReference type="PATRIC" id="fig|582680.7.peg.52"/>
<proteinExistence type="predicted"/>
<evidence type="ECO:0000313" key="6">
    <source>
        <dbReference type="Proteomes" id="UP000033448"/>
    </source>
</evidence>
<dbReference type="Pfam" id="PF13377">
    <property type="entry name" value="Peripla_BP_3"/>
    <property type="match status" value="1"/>
</dbReference>
<dbReference type="Pfam" id="PF00356">
    <property type="entry name" value="LacI"/>
    <property type="match status" value="1"/>
</dbReference>
<dbReference type="GO" id="GO:0000976">
    <property type="term" value="F:transcription cis-regulatory region binding"/>
    <property type="evidence" value="ECO:0007669"/>
    <property type="project" value="TreeGrafter"/>
</dbReference>
<accession>A0A0F0LR41</accession>
<keyword evidence="3" id="KW-0804">Transcription</keyword>
<evidence type="ECO:0000256" key="2">
    <source>
        <dbReference type="ARBA" id="ARBA00023125"/>
    </source>
</evidence>
<dbReference type="GO" id="GO:0003700">
    <property type="term" value="F:DNA-binding transcription factor activity"/>
    <property type="evidence" value="ECO:0007669"/>
    <property type="project" value="TreeGrafter"/>
</dbReference>
<dbReference type="EMBL" id="JYIT01000024">
    <property type="protein sequence ID" value="KJL34710.1"/>
    <property type="molecule type" value="Genomic_DNA"/>
</dbReference>
<dbReference type="CDD" id="cd01574">
    <property type="entry name" value="PBP1_LacI"/>
    <property type="match status" value="1"/>
</dbReference>
<dbReference type="InterPro" id="IPR010982">
    <property type="entry name" value="Lambda_DNA-bd_dom_sf"/>
</dbReference>